<gene>
    <name evidence="2" type="ORF">MPOL1434_LOCUS3590</name>
</gene>
<protein>
    <recommendedName>
        <fullName evidence="1">AtPDCT1/2 transmembrane domain-containing protein</fullName>
    </recommendedName>
</protein>
<dbReference type="PANTHER" id="PTHR34674:SF1">
    <property type="entry name" value="PHOSPHATIDYLCHOLINE:DIACYLGLYCEROL CHOLINEPHOSPHOTRANSFERASE 1-RELATED"/>
    <property type="match status" value="1"/>
</dbReference>
<evidence type="ECO:0000313" key="2">
    <source>
        <dbReference type="EMBL" id="CAD8365751.1"/>
    </source>
</evidence>
<dbReference type="Pfam" id="PF24788">
    <property type="entry name" value="AtPDCT1_2"/>
    <property type="match status" value="1"/>
</dbReference>
<accession>A0A7S0AJQ5</accession>
<reference evidence="2" key="1">
    <citation type="submission" date="2021-01" db="EMBL/GenBank/DDBJ databases">
        <authorList>
            <person name="Corre E."/>
            <person name="Pelletier E."/>
            <person name="Niang G."/>
            <person name="Scheremetjew M."/>
            <person name="Finn R."/>
            <person name="Kale V."/>
            <person name="Holt S."/>
            <person name="Cochrane G."/>
            <person name="Meng A."/>
            <person name="Brown T."/>
            <person name="Cohen L."/>
        </authorList>
    </citation>
    <scope>NUCLEOTIDE SEQUENCE</scope>
    <source>
        <strain evidence="2">CCMP3303</strain>
    </source>
</reference>
<dbReference type="GO" id="GO:0004142">
    <property type="term" value="F:diacylglycerol cholinephosphotransferase activity"/>
    <property type="evidence" value="ECO:0007669"/>
    <property type="project" value="TreeGrafter"/>
</dbReference>
<dbReference type="AlphaFoldDB" id="A0A7S0AJQ5"/>
<feature type="domain" description="AtPDCT1/2 transmembrane" evidence="1">
    <location>
        <begin position="27"/>
        <end position="90"/>
    </location>
</feature>
<proteinExistence type="predicted"/>
<dbReference type="PANTHER" id="PTHR34674">
    <property type="entry name" value="PHOSPHATIDYLCHOLINE:DIACYLGLYCEROL CHOLINEPHOSPHOTRANSFERASE 1-RELATED"/>
    <property type="match status" value="1"/>
</dbReference>
<sequence>MSFQDFPDIIQCLTKDCGNVETAEINPFLSFFSGHVATLVICANHMYLKGNRKMSIFFHLFNVLQILRLLATRGHYSIDIIIGWYMAVRISNPAGRLGRYFSRGDASFESALPSTATEAFEKIIGVDVVKDEARMSVVMKMKEVQTALLEAKEDDEVFAEPTVKLAAEGKLDELLGIIAPKEKAS</sequence>
<dbReference type="InterPro" id="IPR056361">
    <property type="entry name" value="AtPDCT1_2_TM_dom"/>
</dbReference>
<dbReference type="InterPro" id="IPR055311">
    <property type="entry name" value="PDCT1/2-like"/>
</dbReference>
<organism evidence="2">
    <name type="scientific">Minutocellus polymorphus</name>
    <dbReference type="NCBI Taxonomy" id="265543"/>
    <lineage>
        <taxon>Eukaryota</taxon>
        <taxon>Sar</taxon>
        <taxon>Stramenopiles</taxon>
        <taxon>Ochrophyta</taxon>
        <taxon>Bacillariophyta</taxon>
        <taxon>Mediophyceae</taxon>
        <taxon>Cymatosirophycidae</taxon>
        <taxon>Cymatosirales</taxon>
        <taxon>Cymatosiraceae</taxon>
        <taxon>Minutocellus</taxon>
    </lineage>
</organism>
<name>A0A7S0AJQ5_9STRA</name>
<evidence type="ECO:0000259" key="1">
    <source>
        <dbReference type="Pfam" id="PF24788"/>
    </source>
</evidence>
<dbReference type="EMBL" id="HBEJ01006084">
    <property type="protein sequence ID" value="CAD8365751.1"/>
    <property type="molecule type" value="Transcribed_RNA"/>
</dbReference>